<accession>A0A328BF99</accession>
<gene>
    <name evidence="1" type="ORF">DLM85_13550</name>
</gene>
<evidence type="ECO:0000313" key="1">
    <source>
        <dbReference type="EMBL" id="RAK65743.1"/>
    </source>
</evidence>
<dbReference type="Gene3D" id="3.10.620.30">
    <property type="match status" value="1"/>
</dbReference>
<reference evidence="2" key="1">
    <citation type="submission" date="2018-05" db="EMBL/GenBank/DDBJ databases">
        <authorList>
            <person name="Nie L."/>
        </authorList>
    </citation>
    <scope>NUCLEOTIDE SEQUENCE [LARGE SCALE GENOMIC DNA]</scope>
    <source>
        <strain evidence="2">NL</strain>
    </source>
</reference>
<name>A0A328BF99_9BACT</name>
<comment type="caution">
    <text evidence="1">The sequence shown here is derived from an EMBL/GenBank/DDBJ whole genome shotgun (WGS) entry which is preliminary data.</text>
</comment>
<dbReference type="AlphaFoldDB" id="A0A328BF99"/>
<evidence type="ECO:0008006" key="3">
    <source>
        <dbReference type="Google" id="ProtNLM"/>
    </source>
</evidence>
<proteinExistence type="predicted"/>
<dbReference type="EMBL" id="QHKM01000004">
    <property type="protein sequence ID" value="RAK65743.1"/>
    <property type="molecule type" value="Genomic_DNA"/>
</dbReference>
<protein>
    <recommendedName>
        <fullName evidence="3">DUF3857 domain-containing protein</fullName>
    </recommendedName>
</protein>
<dbReference type="Proteomes" id="UP000248553">
    <property type="component" value="Unassembled WGS sequence"/>
</dbReference>
<sequence length="678" mass="74867">MLTLLLVLGWGALAQGQPDPVKFGQVTAADFDASALKGAAGAPAVVLCDYGVTRIEGAHDGFRVAFERVTRVLIQTKAGYSQAEVQVPLYRFEGQEDELLNLRGATYNLVNGRVEKQKMAGSAVFREQTGPDQMSRKFTLPGVREGSIVEYAYTVKSWRLFKLHPWQFQHPDVPVAWSEYRTIVPGFYVYKEMPRGYLPYALRTQAVVPYSTIYHVSHQDDRGNTADVAPTQRLVTDAISSRWVMRDVPAFRPEAYMTTPRDYLAALEFELHQTAFDPARPKAVTSTWEKITDELLKEEAFGGLLERRDLAGEFSNASPLTPAATALRTSHPDPTARAAAALALVRGALRYDGEEWLYARTPQLRQLVDKQLGNAAEVNLLLVHTLRDAGLAANPVLLSTRGHGRVQQEIPVLSQFNYVVAHVALPAGQDLLLDATDPLAPAGTLPERCLNGYGRLIAPAGRWLPLTPAQRYSCFTNARLTLTPQGEVQGSVRVEYGGYAGLSARARLAAQGEQKFLAEWQQQRPDWQLTRRAVQRAADPAAPLLLDVDLRLPGAGAAQPLYLPLMRLLATNDNPFQPETRLYPVDLGMPHEYATTVLLTLPAGYRPEALPGRLLLELPGGAGRFAFDTSLQGQVLQLTSRLQLTRARYAPGEYAALRELVTRAVAKHQEPLVLRRTP</sequence>
<keyword evidence="2" id="KW-1185">Reference proteome</keyword>
<dbReference type="Gene3D" id="2.60.120.1130">
    <property type="match status" value="1"/>
</dbReference>
<organism evidence="1 2">
    <name type="scientific">Hymenobacter edaphi</name>
    <dbReference type="NCBI Taxonomy" id="2211146"/>
    <lineage>
        <taxon>Bacteria</taxon>
        <taxon>Pseudomonadati</taxon>
        <taxon>Bacteroidota</taxon>
        <taxon>Cytophagia</taxon>
        <taxon>Cytophagales</taxon>
        <taxon>Hymenobacteraceae</taxon>
        <taxon>Hymenobacter</taxon>
    </lineage>
</organism>
<evidence type="ECO:0000313" key="2">
    <source>
        <dbReference type="Proteomes" id="UP000248553"/>
    </source>
</evidence>
<dbReference type="Gene3D" id="2.60.40.3140">
    <property type="match status" value="1"/>
</dbReference>